<comment type="caution">
    <text evidence="1">The sequence shown here is derived from an EMBL/GenBank/DDBJ whole genome shotgun (WGS) entry which is preliminary data.</text>
</comment>
<proteinExistence type="predicted"/>
<accession>A0ACC3B3R7</accession>
<keyword evidence="2" id="KW-1185">Reference proteome</keyword>
<reference evidence="1 2" key="1">
    <citation type="journal article" date="2023" name="ACS Omega">
        <title>Identification of the Neoaspergillic Acid Biosynthesis Gene Cluster by Establishing an In Vitro CRISPR-Ribonucleoprotein Genetic System in Aspergillus melleus.</title>
        <authorList>
            <person name="Yuan B."/>
            <person name="Grau M.F."/>
            <person name="Murata R.M."/>
            <person name="Torok T."/>
            <person name="Venkateswaran K."/>
            <person name="Stajich J.E."/>
            <person name="Wang C.C.C."/>
        </authorList>
    </citation>
    <scope>NUCLEOTIDE SEQUENCE [LARGE SCALE GENOMIC DNA]</scope>
    <source>
        <strain evidence="1 2">IMV 1140</strain>
    </source>
</reference>
<evidence type="ECO:0000313" key="2">
    <source>
        <dbReference type="Proteomes" id="UP001177260"/>
    </source>
</evidence>
<organism evidence="1 2">
    <name type="scientific">Aspergillus melleus</name>
    <dbReference type="NCBI Taxonomy" id="138277"/>
    <lineage>
        <taxon>Eukaryota</taxon>
        <taxon>Fungi</taxon>
        <taxon>Dikarya</taxon>
        <taxon>Ascomycota</taxon>
        <taxon>Pezizomycotina</taxon>
        <taxon>Eurotiomycetes</taxon>
        <taxon>Eurotiomycetidae</taxon>
        <taxon>Eurotiales</taxon>
        <taxon>Aspergillaceae</taxon>
        <taxon>Aspergillus</taxon>
        <taxon>Aspergillus subgen. Circumdati</taxon>
    </lineage>
</organism>
<dbReference type="EMBL" id="JAOPJF010000026">
    <property type="protein sequence ID" value="KAK1145048.1"/>
    <property type="molecule type" value="Genomic_DNA"/>
</dbReference>
<dbReference type="Proteomes" id="UP001177260">
    <property type="component" value="Unassembled WGS sequence"/>
</dbReference>
<evidence type="ECO:0000313" key="1">
    <source>
        <dbReference type="EMBL" id="KAK1145048.1"/>
    </source>
</evidence>
<name>A0ACC3B3R7_9EURO</name>
<sequence>MAIKVPHSKGMAHDLEPLPKVGMPFLHRLNCFLRLWLLKLLANVYFLYQRLAHPPARGSQPTLVKRYACRAMLETRIFYPHVYRAGEELLPVYFNIHGGGFALCDASVDDEFCSSWASRTGMLVISLDYRKVPLHPFPTATYDVAAQVEAVLGDNSLPIDQSRVVVGGFSAGGNLALSVAQLPPLKELVQAAVIYYPIVDFGHPPNEKLASRPYTNGPKDNLEAASWWLDWGYVRVGQNRRDPLLSPEYARKEDLPRWIYVVGAQWDMLRLESQVMIHRLAGLEGREDQEAPFEKDTYKWTLAMGQSHGFTHSRGRNPAKRAKRQQLCEEIYGEAHEWLKKSVLR</sequence>
<protein>
    <submittedName>
        <fullName evidence="1">Uncharacterized protein</fullName>
    </submittedName>
</protein>
<gene>
    <name evidence="1" type="ORF">N8T08_004477</name>
</gene>